<feature type="transmembrane region" description="Helical" evidence="2">
    <location>
        <begin position="52"/>
        <end position="74"/>
    </location>
</feature>
<keyword evidence="4" id="KW-1185">Reference proteome</keyword>
<evidence type="ECO:0000256" key="2">
    <source>
        <dbReference type="SAM" id="Phobius"/>
    </source>
</evidence>
<sequence length="166" mass="18080">MTQKTCPKCGYVNQAANPEDPTDSCPSCGVVYAKAKPHTKERPRKRPVDPEATRGIGSIILFVFLGVGIAWLFVGGEDEPRPAIEVAEDAYGECMTLVERQLKAPGTADFALMDYRVAHAKGSQYLLQSHVDAENGFGAKLRLDYLCDIEVSGQQAKATKVHLIGR</sequence>
<evidence type="ECO:0000256" key="1">
    <source>
        <dbReference type="SAM" id="MobiDB-lite"/>
    </source>
</evidence>
<keyword evidence="2" id="KW-1133">Transmembrane helix</keyword>
<gene>
    <name evidence="3" type="ORF">SR882_10395</name>
</gene>
<dbReference type="Proteomes" id="UP001327459">
    <property type="component" value="Chromosome"/>
</dbReference>
<dbReference type="EMBL" id="CP140153">
    <property type="protein sequence ID" value="WQH16159.1"/>
    <property type="molecule type" value="Genomic_DNA"/>
</dbReference>
<protein>
    <recommendedName>
        <fullName evidence="5">Zinc ribbon domain-containing protein</fullName>
    </recommendedName>
</protein>
<name>A0ABZ0YXM8_9GAMM</name>
<keyword evidence="2" id="KW-0812">Transmembrane</keyword>
<organism evidence="3 4">
    <name type="scientific">Guyparkeria halophila</name>
    <dbReference type="NCBI Taxonomy" id="47960"/>
    <lineage>
        <taxon>Bacteria</taxon>
        <taxon>Pseudomonadati</taxon>
        <taxon>Pseudomonadota</taxon>
        <taxon>Gammaproteobacteria</taxon>
        <taxon>Chromatiales</taxon>
        <taxon>Thioalkalibacteraceae</taxon>
        <taxon>Guyparkeria</taxon>
    </lineage>
</organism>
<evidence type="ECO:0000313" key="3">
    <source>
        <dbReference type="EMBL" id="WQH16159.1"/>
    </source>
</evidence>
<feature type="region of interest" description="Disordered" evidence="1">
    <location>
        <begin position="1"/>
        <end position="25"/>
    </location>
</feature>
<keyword evidence="2" id="KW-0472">Membrane</keyword>
<proteinExistence type="predicted"/>
<reference evidence="3 4" key="1">
    <citation type="submission" date="2023-11" db="EMBL/GenBank/DDBJ databases">
        <title>MicrobeMod: A computational toolkit for identifying prokaryotic methylation and restriction-modification with nanopore sequencing.</title>
        <authorList>
            <person name="Crits-Christoph A."/>
            <person name="Kang S.C."/>
            <person name="Lee H."/>
            <person name="Ostrov N."/>
        </authorList>
    </citation>
    <scope>NUCLEOTIDE SEQUENCE [LARGE SCALE GENOMIC DNA]</scope>
    <source>
        <strain evidence="3 4">ATCC 49870</strain>
    </source>
</reference>
<dbReference type="RefSeq" id="WP_322521174.1">
    <property type="nucleotide sequence ID" value="NZ_CP140153.1"/>
</dbReference>
<evidence type="ECO:0000313" key="4">
    <source>
        <dbReference type="Proteomes" id="UP001327459"/>
    </source>
</evidence>
<accession>A0ABZ0YXM8</accession>
<evidence type="ECO:0008006" key="5">
    <source>
        <dbReference type="Google" id="ProtNLM"/>
    </source>
</evidence>